<keyword evidence="4" id="KW-1003">Cell membrane</keyword>
<dbReference type="AlphaFoldDB" id="A0A317T985"/>
<sequence length="324" mass="36901">MYTCFAVCRGKKRNFPFREKNFVTTPNSIPMKRYRYLWLVLDKVLISLLLCAPVLLFTQPAVCEHSPSLKTKLKFRYPLSAERNGIEGVVLGRVLVAENGHPVKAEIIKRSSPECWVFDDSVVSALTKALYRPAMKDGLPVQRWLDVPVWFRLKDSSLQPWTALTYPDTRLEKPYVKIPKKQARMSPLKARESYERTYVKVLNREKFGFVKEKRTHGPALKMLKKPYYPKGARLSGAEGVVFVKVSVSRNGIPKKAVIVKHDPFNCKVFDKSAIKAVMESEFYPARSNGVAVEGKVTIAVPYFYVQKFSEPVYCEIKALGNASL</sequence>
<proteinExistence type="inferred from homology"/>
<evidence type="ECO:0000256" key="6">
    <source>
        <dbReference type="ARBA" id="ARBA00022692"/>
    </source>
</evidence>
<evidence type="ECO:0000256" key="5">
    <source>
        <dbReference type="ARBA" id="ARBA00022519"/>
    </source>
</evidence>
<dbReference type="Gene3D" id="3.30.1150.10">
    <property type="match status" value="2"/>
</dbReference>
<accession>A0A317T985</accession>
<evidence type="ECO:0000256" key="2">
    <source>
        <dbReference type="ARBA" id="ARBA00006555"/>
    </source>
</evidence>
<organism evidence="12 13">
    <name type="scientific">Prosthecochloris marina</name>
    <dbReference type="NCBI Taxonomy" id="2017681"/>
    <lineage>
        <taxon>Bacteria</taxon>
        <taxon>Pseudomonadati</taxon>
        <taxon>Chlorobiota</taxon>
        <taxon>Chlorobiia</taxon>
        <taxon>Chlorobiales</taxon>
        <taxon>Chlorobiaceae</taxon>
        <taxon>Prosthecochloris</taxon>
    </lineage>
</organism>
<feature type="domain" description="TonB C-terminal" evidence="11">
    <location>
        <begin position="62"/>
        <end position="160"/>
    </location>
</feature>
<dbReference type="InterPro" id="IPR006260">
    <property type="entry name" value="TonB/TolA_C"/>
</dbReference>
<keyword evidence="8 10" id="KW-1133">Transmembrane helix</keyword>
<dbReference type="PROSITE" id="PS52015">
    <property type="entry name" value="TONB_CTD"/>
    <property type="match status" value="2"/>
</dbReference>
<gene>
    <name evidence="12" type="ORF">CR164_06395</name>
</gene>
<evidence type="ECO:0000256" key="3">
    <source>
        <dbReference type="ARBA" id="ARBA00022448"/>
    </source>
</evidence>
<evidence type="ECO:0000313" key="12">
    <source>
        <dbReference type="EMBL" id="PWW81981.1"/>
    </source>
</evidence>
<keyword evidence="7" id="KW-0653">Protein transport</keyword>
<evidence type="ECO:0000256" key="8">
    <source>
        <dbReference type="ARBA" id="ARBA00022989"/>
    </source>
</evidence>
<dbReference type="PANTHER" id="PTHR33446:SF2">
    <property type="entry name" value="PROTEIN TONB"/>
    <property type="match status" value="1"/>
</dbReference>
<dbReference type="InterPro" id="IPR051045">
    <property type="entry name" value="TonB-dependent_transducer"/>
</dbReference>
<dbReference type="SUPFAM" id="SSF74653">
    <property type="entry name" value="TolA/TonB C-terminal domain"/>
    <property type="match status" value="2"/>
</dbReference>
<evidence type="ECO:0000256" key="10">
    <source>
        <dbReference type="SAM" id="Phobius"/>
    </source>
</evidence>
<dbReference type="Pfam" id="PF03544">
    <property type="entry name" value="TonB_C"/>
    <property type="match status" value="2"/>
</dbReference>
<evidence type="ECO:0000259" key="11">
    <source>
        <dbReference type="PROSITE" id="PS52015"/>
    </source>
</evidence>
<comment type="subcellular location">
    <subcellularLocation>
        <location evidence="1">Cell inner membrane</location>
        <topology evidence="1">Single-pass membrane protein</topology>
        <orientation evidence="1">Periplasmic side</orientation>
    </subcellularLocation>
</comment>
<feature type="domain" description="TonB C-terminal" evidence="11">
    <location>
        <begin position="213"/>
        <end position="313"/>
    </location>
</feature>
<feature type="transmembrane region" description="Helical" evidence="10">
    <location>
        <begin position="36"/>
        <end position="57"/>
    </location>
</feature>
<keyword evidence="5" id="KW-0997">Cell inner membrane</keyword>
<dbReference type="GO" id="GO:0098797">
    <property type="term" value="C:plasma membrane protein complex"/>
    <property type="evidence" value="ECO:0007669"/>
    <property type="project" value="TreeGrafter"/>
</dbReference>
<name>A0A317T985_9CHLB</name>
<keyword evidence="3" id="KW-0813">Transport</keyword>
<reference evidence="13" key="1">
    <citation type="submission" date="2017-10" db="EMBL/GenBank/DDBJ databases">
        <authorList>
            <person name="Gaisin V.A."/>
            <person name="Rysina M.S."/>
            <person name="Grouzdev D.S."/>
        </authorList>
    </citation>
    <scope>NUCLEOTIDE SEQUENCE [LARGE SCALE GENOMIC DNA]</scope>
    <source>
        <strain evidence="13">V1</strain>
    </source>
</reference>
<evidence type="ECO:0000256" key="7">
    <source>
        <dbReference type="ARBA" id="ARBA00022927"/>
    </source>
</evidence>
<dbReference type="InterPro" id="IPR037682">
    <property type="entry name" value="TonB_C"/>
</dbReference>
<keyword evidence="9 10" id="KW-0472">Membrane</keyword>
<dbReference type="Proteomes" id="UP000246278">
    <property type="component" value="Unassembled WGS sequence"/>
</dbReference>
<comment type="similarity">
    <text evidence="2">Belongs to the TonB family.</text>
</comment>
<evidence type="ECO:0000256" key="1">
    <source>
        <dbReference type="ARBA" id="ARBA00004383"/>
    </source>
</evidence>
<dbReference type="NCBIfam" id="TIGR01352">
    <property type="entry name" value="tonB_Cterm"/>
    <property type="match status" value="2"/>
</dbReference>
<keyword evidence="13" id="KW-1185">Reference proteome</keyword>
<evidence type="ECO:0000313" key="13">
    <source>
        <dbReference type="Proteomes" id="UP000246278"/>
    </source>
</evidence>
<protein>
    <recommendedName>
        <fullName evidence="11">TonB C-terminal domain-containing protein</fullName>
    </recommendedName>
</protein>
<comment type="caution">
    <text evidence="12">The sequence shown here is derived from an EMBL/GenBank/DDBJ whole genome shotgun (WGS) entry which is preliminary data.</text>
</comment>
<dbReference type="GO" id="GO:0055085">
    <property type="term" value="P:transmembrane transport"/>
    <property type="evidence" value="ECO:0007669"/>
    <property type="project" value="InterPro"/>
</dbReference>
<dbReference type="EMBL" id="PDNZ01000004">
    <property type="protein sequence ID" value="PWW81981.1"/>
    <property type="molecule type" value="Genomic_DNA"/>
</dbReference>
<keyword evidence="6 10" id="KW-0812">Transmembrane</keyword>
<dbReference type="GO" id="GO:0031992">
    <property type="term" value="F:energy transducer activity"/>
    <property type="evidence" value="ECO:0007669"/>
    <property type="project" value="TreeGrafter"/>
</dbReference>
<evidence type="ECO:0000256" key="9">
    <source>
        <dbReference type="ARBA" id="ARBA00023136"/>
    </source>
</evidence>
<evidence type="ECO:0000256" key="4">
    <source>
        <dbReference type="ARBA" id="ARBA00022475"/>
    </source>
</evidence>
<dbReference type="PANTHER" id="PTHR33446">
    <property type="entry name" value="PROTEIN TONB-RELATED"/>
    <property type="match status" value="1"/>
</dbReference>
<dbReference type="GO" id="GO:0015031">
    <property type="term" value="P:protein transport"/>
    <property type="evidence" value="ECO:0007669"/>
    <property type="project" value="UniProtKB-KW"/>
</dbReference>